<reference evidence="3" key="2">
    <citation type="submission" date="2013-12" db="EMBL/GenBank/DDBJ databases">
        <title>Evolution of pathogenesis and genome organization in the Tremellales.</title>
        <authorList>
            <person name="Cuomo C."/>
            <person name="Litvintseva A."/>
            <person name="Heitman J."/>
            <person name="Chen Y."/>
            <person name="Sun S."/>
            <person name="Springer D."/>
            <person name="Dromer F."/>
            <person name="Young S."/>
            <person name="Zeng Q."/>
            <person name="Chapman S."/>
            <person name="Gujja S."/>
            <person name="Saif S."/>
            <person name="Birren B."/>
        </authorList>
    </citation>
    <scope>NUCLEOTIDE SEQUENCE [LARGE SCALE GENOMIC DNA]</scope>
    <source>
        <strain evidence="3">CBS 10435</strain>
    </source>
</reference>
<keyword evidence="3" id="KW-1185">Reference proteome</keyword>
<dbReference type="EMBL" id="KI669464">
    <property type="protein sequence ID" value="OCF56816.1"/>
    <property type="molecule type" value="Genomic_DNA"/>
</dbReference>
<protein>
    <submittedName>
        <fullName evidence="2">Uncharacterized protein</fullName>
    </submittedName>
</protein>
<feature type="region of interest" description="Disordered" evidence="1">
    <location>
        <begin position="34"/>
        <end position="56"/>
    </location>
</feature>
<name>A0A1B9IMI6_9TREE</name>
<gene>
    <name evidence="2" type="ORF">L486_05671</name>
</gene>
<evidence type="ECO:0000256" key="1">
    <source>
        <dbReference type="SAM" id="MobiDB-lite"/>
    </source>
</evidence>
<dbReference type="AlphaFoldDB" id="A0A1B9IMI6"/>
<accession>A0A1B9IMI6</accession>
<dbReference type="Proteomes" id="UP000092583">
    <property type="component" value="Unassembled WGS sequence"/>
</dbReference>
<sequence length="220" mass="24939">MSSETPSTLLTYQDSLSLSSCLTRYKVTIQDPQSRSSALTRISQHSDRQSNKHFLRSTRDKNGNLIRYLWLTDASNVEPLELVEVDGPKPENKPMIRNSRNQVDLHIPFDFREEFDGIEMSGFTNSIESSNVVNDWKEKSEFELIMRDGGELHKGNSFVLADMIDEVVVPQLTLDFYMGESKVKTLDGLVGSLRGKTIIYGKEIQQQDESTDDLASTIII</sequence>
<feature type="compositionally biased region" description="Polar residues" evidence="1">
    <location>
        <begin position="34"/>
        <end position="43"/>
    </location>
</feature>
<reference evidence="2 3" key="1">
    <citation type="submission" date="2013-07" db="EMBL/GenBank/DDBJ databases">
        <title>The Genome Sequence of Kwoniella mangroviensis CBS10435.</title>
        <authorList>
            <consortium name="The Broad Institute Genome Sequencing Platform"/>
            <person name="Cuomo C."/>
            <person name="Litvintseva A."/>
            <person name="Chen Y."/>
            <person name="Heitman J."/>
            <person name="Sun S."/>
            <person name="Springer D."/>
            <person name="Dromer F."/>
            <person name="Young S.K."/>
            <person name="Zeng Q."/>
            <person name="Gargeya S."/>
            <person name="Fitzgerald M."/>
            <person name="Abouelleil A."/>
            <person name="Alvarado L."/>
            <person name="Berlin A.M."/>
            <person name="Chapman S.B."/>
            <person name="Dewar J."/>
            <person name="Goldberg J."/>
            <person name="Griggs A."/>
            <person name="Gujja S."/>
            <person name="Hansen M."/>
            <person name="Howarth C."/>
            <person name="Imamovic A."/>
            <person name="Larimer J."/>
            <person name="McCowan C."/>
            <person name="Murphy C."/>
            <person name="Pearson M."/>
            <person name="Priest M."/>
            <person name="Roberts A."/>
            <person name="Saif S."/>
            <person name="Shea T."/>
            <person name="Sykes S."/>
            <person name="Wortman J."/>
            <person name="Nusbaum C."/>
            <person name="Birren B."/>
        </authorList>
    </citation>
    <scope>NUCLEOTIDE SEQUENCE [LARGE SCALE GENOMIC DNA]</scope>
    <source>
        <strain evidence="2 3">CBS 10435</strain>
    </source>
</reference>
<proteinExistence type="predicted"/>
<organism evidence="2 3">
    <name type="scientific">Kwoniella mangroviensis CBS 10435</name>
    <dbReference type="NCBI Taxonomy" id="1331196"/>
    <lineage>
        <taxon>Eukaryota</taxon>
        <taxon>Fungi</taxon>
        <taxon>Dikarya</taxon>
        <taxon>Basidiomycota</taxon>
        <taxon>Agaricomycotina</taxon>
        <taxon>Tremellomycetes</taxon>
        <taxon>Tremellales</taxon>
        <taxon>Cryptococcaceae</taxon>
        <taxon>Kwoniella</taxon>
    </lineage>
</organism>
<evidence type="ECO:0000313" key="2">
    <source>
        <dbReference type="EMBL" id="OCF56816.1"/>
    </source>
</evidence>
<evidence type="ECO:0000313" key="3">
    <source>
        <dbReference type="Proteomes" id="UP000092583"/>
    </source>
</evidence>